<dbReference type="Pfam" id="PF01047">
    <property type="entry name" value="MarR"/>
    <property type="match status" value="1"/>
</dbReference>
<evidence type="ECO:0000259" key="7">
    <source>
        <dbReference type="PROSITE" id="PS50995"/>
    </source>
</evidence>
<dbReference type="SFLD" id="SFLDS00029">
    <property type="entry name" value="Radical_SAM"/>
    <property type="match status" value="1"/>
</dbReference>
<keyword evidence="3" id="KW-0949">S-adenosyl-L-methionine</keyword>
<dbReference type="SUPFAM" id="SSF102114">
    <property type="entry name" value="Radical SAM enzymes"/>
    <property type="match status" value="1"/>
</dbReference>
<dbReference type="NCBIfam" id="TIGR02495">
    <property type="entry name" value="NrdG2"/>
    <property type="match status" value="1"/>
</dbReference>
<feature type="domain" description="Radical SAM core" evidence="8">
    <location>
        <begin position="161"/>
        <end position="369"/>
    </location>
</feature>
<dbReference type="PROSITE" id="PS50995">
    <property type="entry name" value="HTH_MARR_2"/>
    <property type="match status" value="1"/>
</dbReference>
<dbReference type="InterPro" id="IPR000835">
    <property type="entry name" value="HTH_MarR-typ"/>
</dbReference>
<keyword evidence="2" id="KW-0004">4Fe-4S</keyword>
<evidence type="ECO:0000259" key="8">
    <source>
        <dbReference type="PROSITE" id="PS51918"/>
    </source>
</evidence>
<keyword evidence="4" id="KW-0479">Metal-binding</keyword>
<dbReference type="InterPro" id="IPR007197">
    <property type="entry name" value="rSAM"/>
</dbReference>
<sequence>MDNSNYLYLNTSILYRCGQKYYDKKLSGHDINAAQILFLILIYEQEGLNMQQLAQKGCFDKGTITKSISRLEELGYVTTQSSPQDKRIRLLYTTDKTKDIIRDIYMIRQQWWELLSKDIGAQELQQFEATLSRLSENARKYEQQEEAGIKLFGIQKLTLLDYPQKMASTIFTGGCNFRCPFCQNSDLVFLPENMPELQEEDVLSFLEKRKGILDGVCISGGEPLLNPELAGFLKKIKDMGYAVKLDTNGSSPDQLKHLVEEGLVNYVAMDIKNAPQKYSETAGIRNLDLSGIQESITYLKEGHVAYEFRTTIVKELHTAQDIQDMADWLQGAAPWYLQNFEDSDRVIQKGLHAWDEETLQQFQKLAKAKVPNTELRGI</sequence>
<evidence type="ECO:0000256" key="5">
    <source>
        <dbReference type="ARBA" id="ARBA00023004"/>
    </source>
</evidence>
<dbReference type="EMBL" id="JQIF01000044">
    <property type="protein sequence ID" value="KGJ53216.1"/>
    <property type="molecule type" value="Genomic_DNA"/>
</dbReference>
<organism evidence="9 10">
    <name type="scientific">Clostridium innocuum</name>
    <dbReference type="NCBI Taxonomy" id="1522"/>
    <lineage>
        <taxon>Bacteria</taxon>
        <taxon>Bacillati</taxon>
        <taxon>Bacillota</taxon>
        <taxon>Clostridia</taxon>
        <taxon>Eubacteriales</taxon>
        <taxon>Clostridiaceae</taxon>
        <taxon>Clostridium</taxon>
    </lineage>
</organism>
<dbReference type="PRINTS" id="PR00598">
    <property type="entry name" value="HTHMARR"/>
</dbReference>
<dbReference type="GO" id="GO:0003824">
    <property type="term" value="F:catalytic activity"/>
    <property type="evidence" value="ECO:0007669"/>
    <property type="project" value="InterPro"/>
</dbReference>
<evidence type="ECO:0000256" key="1">
    <source>
        <dbReference type="ARBA" id="ARBA00001966"/>
    </source>
</evidence>
<dbReference type="Gene3D" id="1.10.10.10">
    <property type="entry name" value="Winged helix-like DNA-binding domain superfamily/Winged helix DNA-binding domain"/>
    <property type="match status" value="1"/>
</dbReference>
<dbReference type="PANTHER" id="PTHR30352:SF5">
    <property type="entry name" value="PYRUVATE FORMATE-LYASE 1-ACTIVATING ENZYME"/>
    <property type="match status" value="1"/>
</dbReference>
<evidence type="ECO:0000313" key="9">
    <source>
        <dbReference type="EMBL" id="KGJ53216.1"/>
    </source>
</evidence>
<evidence type="ECO:0000256" key="6">
    <source>
        <dbReference type="ARBA" id="ARBA00023014"/>
    </source>
</evidence>
<dbReference type="InterPro" id="IPR034457">
    <property type="entry name" value="Organic_radical-activating"/>
</dbReference>
<feature type="domain" description="HTH marR-type" evidence="7">
    <location>
        <begin position="1"/>
        <end position="136"/>
    </location>
</feature>
<dbReference type="InterPro" id="IPR012840">
    <property type="entry name" value="NrdG2"/>
</dbReference>
<dbReference type="RefSeq" id="WP_044905416.1">
    <property type="nucleotide sequence ID" value="NZ_JQIF01000044.1"/>
</dbReference>
<dbReference type="InterPro" id="IPR058240">
    <property type="entry name" value="rSAM_sf"/>
</dbReference>
<dbReference type="AlphaFoldDB" id="A0A099I6L5"/>
<keyword evidence="5" id="KW-0408">Iron</keyword>
<dbReference type="SUPFAM" id="SSF46785">
    <property type="entry name" value="Winged helix' DNA-binding domain"/>
    <property type="match status" value="1"/>
</dbReference>
<evidence type="ECO:0000256" key="2">
    <source>
        <dbReference type="ARBA" id="ARBA00022485"/>
    </source>
</evidence>
<dbReference type="PROSITE" id="PS51918">
    <property type="entry name" value="RADICAL_SAM"/>
    <property type="match status" value="1"/>
</dbReference>
<dbReference type="GO" id="GO:0046872">
    <property type="term" value="F:metal ion binding"/>
    <property type="evidence" value="ECO:0007669"/>
    <property type="project" value="UniProtKB-KW"/>
</dbReference>
<comment type="cofactor">
    <cofactor evidence="1">
        <name>[4Fe-4S] cluster</name>
        <dbReference type="ChEBI" id="CHEBI:49883"/>
    </cofactor>
</comment>
<dbReference type="GO" id="GO:0051539">
    <property type="term" value="F:4 iron, 4 sulfur cluster binding"/>
    <property type="evidence" value="ECO:0007669"/>
    <property type="project" value="UniProtKB-KW"/>
</dbReference>
<dbReference type="InterPro" id="IPR013785">
    <property type="entry name" value="Aldolase_TIM"/>
</dbReference>
<evidence type="ECO:0000313" key="10">
    <source>
        <dbReference type="Proteomes" id="UP000030008"/>
    </source>
</evidence>
<proteinExistence type="predicted"/>
<accession>A0A099I6L5</accession>
<protein>
    <submittedName>
        <fullName evidence="9">Ribonucleoside-triphosphate reductase activating protein</fullName>
    </submittedName>
</protein>
<dbReference type="Proteomes" id="UP000030008">
    <property type="component" value="Unassembled WGS sequence"/>
</dbReference>
<keyword evidence="6" id="KW-0411">Iron-sulfur</keyword>
<comment type="caution">
    <text evidence="9">The sequence shown here is derived from an EMBL/GenBank/DDBJ whole genome shotgun (WGS) entry which is preliminary data.</text>
</comment>
<dbReference type="GO" id="GO:0003700">
    <property type="term" value="F:DNA-binding transcription factor activity"/>
    <property type="evidence" value="ECO:0007669"/>
    <property type="project" value="InterPro"/>
</dbReference>
<dbReference type="CDD" id="cd01335">
    <property type="entry name" value="Radical_SAM"/>
    <property type="match status" value="1"/>
</dbReference>
<dbReference type="PANTHER" id="PTHR30352">
    <property type="entry name" value="PYRUVATE FORMATE-LYASE-ACTIVATING ENZYME"/>
    <property type="match status" value="1"/>
</dbReference>
<dbReference type="Pfam" id="PF04055">
    <property type="entry name" value="Radical_SAM"/>
    <property type="match status" value="1"/>
</dbReference>
<dbReference type="InterPro" id="IPR036390">
    <property type="entry name" value="WH_DNA-bd_sf"/>
</dbReference>
<dbReference type="SFLD" id="SFLDG01094">
    <property type="entry name" value="Uncharacterised_Radical_SAM_Su"/>
    <property type="match status" value="1"/>
</dbReference>
<evidence type="ECO:0000256" key="4">
    <source>
        <dbReference type="ARBA" id="ARBA00022723"/>
    </source>
</evidence>
<evidence type="ECO:0000256" key="3">
    <source>
        <dbReference type="ARBA" id="ARBA00022691"/>
    </source>
</evidence>
<dbReference type="SMART" id="SM00347">
    <property type="entry name" value="HTH_MARR"/>
    <property type="match status" value="1"/>
</dbReference>
<gene>
    <name evidence="9" type="ORF">CIAN88_10815</name>
</gene>
<name>A0A099I6L5_CLOIN</name>
<dbReference type="InterPro" id="IPR036388">
    <property type="entry name" value="WH-like_DNA-bd_sf"/>
</dbReference>
<dbReference type="Gene3D" id="3.20.20.70">
    <property type="entry name" value="Aldolase class I"/>
    <property type="match status" value="1"/>
</dbReference>
<reference evidence="9 10" key="1">
    <citation type="submission" date="2014-08" db="EMBL/GenBank/DDBJ databases">
        <title>Clostridium innocuum, an unnegligible vancomycin-resistant pathogen causing extra-intestinal infections.</title>
        <authorList>
            <person name="Feng Y."/>
            <person name="Chiu C.-H."/>
        </authorList>
    </citation>
    <scope>NUCLEOTIDE SEQUENCE [LARGE SCALE GENOMIC DNA]</scope>
    <source>
        <strain evidence="9 10">AN88</strain>
    </source>
</reference>